<dbReference type="EMBL" id="MT141515">
    <property type="protein sequence ID" value="QJA64230.1"/>
    <property type="molecule type" value="Genomic_DNA"/>
</dbReference>
<gene>
    <name evidence="2" type="ORF">MM415A00310_0037</name>
    <name evidence="1" type="ORF">MM415B00528_0037</name>
</gene>
<dbReference type="EMBL" id="MT142504">
    <property type="protein sequence ID" value="QJA83157.1"/>
    <property type="molecule type" value="Genomic_DNA"/>
</dbReference>
<evidence type="ECO:0000313" key="1">
    <source>
        <dbReference type="EMBL" id="QJA64230.1"/>
    </source>
</evidence>
<evidence type="ECO:0000313" key="2">
    <source>
        <dbReference type="EMBL" id="QJA83157.1"/>
    </source>
</evidence>
<dbReference type="AlphaFoldDB" id="A0A6M3KMA3"/>
<accession>A0A6M3KMA3</accession>
<sequence length="55" mass="6146">MPDNIEFEDDGSVDALYKLYDLTASRLKQGGGFIPQIKKPGIEDAFKVNDTENIQ</sequence>
<proteinExistence type="predicted"/>
<reference evidence="2" key="1">
    <citation type="submission" date="2020-03" db="EMBL/GenBank/DDBJ databases">
        <title>The deep terrestrial virosphere.</title>
        <authorList>
            <person name="Holmfeldt K."/>
            <person name="Nilsson E."/>
            <person name="Simone D."/>
            <person name="Lopez-Fernandez M."/>
            <person name="Wu X."/>
            <person name="de Brujin I."/>
            <person name="Lundin D."/>
            <person name="Andersson A."/>
            <person name="Bertilsson S."/>
            <person name="Dopson M."/>
        </authorList>
    </citation>
    <scope>NUCLEOTIDE SEQUENCE</scope>
    <source>
        <strain evidence="2">MM415A00310</strain>
        <strain evidence="1">MM415B00528</strain>
    </source>
</reference>
<name>A0A6M3KMA3_9ZZZZ</name>
<protein>
    <submittedName>
        <fullName evidence="2">Uncharacterized protein</fullName>
    </submittedName>
</protein>
<organism evidence="2">
    <name type="scientific">viral metagenome</name>
    <dbReference type="NCBI Taxonomy" id="1070528"/>
    <lineage>
        <taxon>unclassified sequences</taxon>
        <taxon>metagenomes</taxon>
        <taxon>organismal metagenomes</taxon>
    </lineage>
</organism>